<gene>
    <name evidence="1" type="primary">SSK2</name>
    <name evidence="1" type="ORF">LPJ66_002646</name>
</gene>
<proteinExistence type="predicted"/>
<dbReference type="EMBL" id="JANBPG010000224">
    <property type="protein sequence ID" value="KAJ1898607.1"/>
    <property type="molecule type" value="Genomic_DNA"/>
</dbReference>
<reference evidence="1" key="1">
    <citation type="submission" date="2022-07" db="EMBL/GenBank/DDBJ databases">
        <title>Phylogenomic reconstructions and comparative analyses of Kickxellomycotina fungi.</title>
        <authorList>
            <person name="Reynolds N.K."/>
            <person name="Stajich J.E."/>
            <person name="Barry K."/>
            <person name="Grigoriev I.V."/>
            <person name="Crous P."/>
            <person name="Smith M.E."/>
        </authorList>
    </citation>
    <scope>NUCLEOTIDE SEQUENCE</scope>
    <source>
        <strain evidence="1">Benny 63K</strain>
    </source>
</reference>
<organism evidence="1 2">
    <name type="scientific">Kickxella alabastrina</name>
    <dbReference type="NCBI Taxonomy" id="61397"/>
    <lineage>
        <taxon>Eukaryota</taxon>
        <taxon>Fungi</taxon>
        <taxon>Fungi incertae sedis</taxon>
        <taxon>Zoopagomycota</taxon>
        <taxon>Kickxellomycotina</taxon>
        <taxon>Kickxellomycetes</taxon>
        <taxon>Kickxellales</taxon>
        <taxon>Kickxellaceae</taxon>
        <taxon>Kickxella</taxon>
    </lineage>
</organism>
<name>A0ACC1IQ41_9FUNG</name>
<dbReference type="EC" id="2.7.11.25" evidence="1"/>
<protein>
    <submittedName>
        <fullName evidence="1">Suppressor of Sensor Kinase (SLN1)</fullName>
        <ecNumber evidence="1">2.7.11.25</ecNumber>
    </submittedName>
</protein>
<keyword evidence="2" id="KW-1185">Reference proteome</keyword>
<keyword evidence="1" id="KW-0808">Transferase</keyword>
<evidence type="ECO:0000313" key="1">
    <source>
        <dbReference type="EMBL" id="KAJ1898607.1"/>
    </source>
</evidence>
<dbReference type="Proteomes" id="UP001150581">
    <property type="component" value="Unassembled WGS sequence"/>
</dbReference>
<accession>A0ACC1IQ41</accession>
<sequence length="2025" mass="221863">MRKLDDSPVSFSQRLFYLYGYSPEPESENSKHGIHSADAHGEELRRRNKARRTLEVALNEAGARATTDTDKGTAADYVVITDECSPEQREKALALGLPVINESVVLEKIQQPSALIISGEPDASVFAAVVASNNRLRPSASLEGMAIRELHAADASKPAVRRRPRGSVSSTSSSSSELGHGPLAGPGGSGLGDDEYRERQEWRDMLASALTGEVVDNEKKRLISQGDSTPMMAGIGQTGDMSELVQNVDFQLMLRKMHVDMWLGCRAAIRGRTPQQEKQTLESLRAVHVDTTLRAVLDYSAAAECAAGGPVADLSARCLGSLQKLLRRVDYVEGMYPTLSALGAAKPTYVSPEFQKKLETITSWTNVVVRLELLFNMMQRWTGSSDLSLFSTAVHGEYAGSGAVETPPTPTPKQGFKHTPFVERLMKENGTGDIFGKRILTELEHVLMSARADMIANGGLLTEIGLPLFNRHMQELLCFPPRLLRTWLQMRLQSIENLSNPAPAQVDQLIEDIRDSMALACRIKRTFKAFSGPTGLWNPEVQLDDEYDATLRSCLKMYFWLLQRKLQLTISRGITKEFDILESQWPFLVEVVRDIDGGPYELALRYCQQTRHHVREWTRSLAGMLRGPSGYESMGSRDLSKWISNVLQLIRTPILGGQRLMRALQGAVVNAADYVFANAYLLLAQLVDTKHVLVYTSGDWEARGVYVVGSPALLEKPHMARELLTSCIVDDRLTTQEHAHCYLLVIRTEAEFNWTGATVVPEGGIPVQDLQLRPGQMRLISPGIFRLAAHRDLLVHIGVAEKIAPGDCGTSATDAVIGEYVRGRQSRLRRRQQHQQNKQQQSQQQSQQQQQHHHRQPTKSSRNMFEDDEDDDTGNGDDDDGDELGSDGDGEDKDDQYEYLFEDTNKFFAALRPSMSLSKHKLKRASTTGQHGLFASGSGGGGPRPLAPSAHVYELARPHDPLVQKEWSLLKYEIVRIFDALTQVPDMLRTLHLDVHEREFHEKPDADPTCHGGNCDLLDLVQDNFWFASNTALRGSRFLDLKSERCVRAALARMCVGWCGFIAEDCQASEQRTFRWAVQALEFTLRLGRHSSTLQTLPRVDWLQIKSHVAGCLTLMISHFDVLGARTAAARRLQGMSQSSELQLNDPNSLLSLDGIGANFRTHMMQRQRVNHAQKADELRDQFLASEKRIGRVLEVTARPEDRTLRLLAASSSNITLRWQIGRYIGGGAFGSVYAGYNLDTGEMMAVKEIRLPSRGLNQAPSESDMGSKIVREMEILSVLQHPNIVTYYGIEVHRDKVYLFMELCTRGSLARLIRDQGRFDEDMTKEYVVQMLRGLEYLHSFGVCHRDIKCDNTLLDEGMHIKLVDFGAAKILDKQSIAVTRRSVIAPEANAVASLTGTPKYMAPEVILGSNGGSTVAGRNGAEALRPGRLGAQDIWSLGCCIVEMVTGSPPWAHLDNDWSVMYHVVAGNMPMPDPSAISPEGMRFLRRCFARQPADRPEASELLRDNWIIGTVRLMERRGSRSQTASSSRQAPSDNEWEDSLNTPNNADQFSSEAPTDDTAQPGHSFNSLSSTGSHSHVPGRSRNSSFNRKNLSGDLRFTNSLAGPSADVMLSMMERSGESGSSSLALSAGGDRSPSVAGGLLVPAGGAKGLMSHMHSSHNNVGTMSPLARTPGSPHSTTSAHVSAWPFNKELGGTGSATTPAAIANAATGGSIGLGPDANYPLNSSGSQSGQTHSIGGFGNNASAANSVGTGSMPNGLATSEELAAIYSHPSVIYQALSDTATDMGSPVGPAGVSQFAITNTPSAFVSSPDSMSPSTLKQLSSDQIQDLSNTTRKALSAMLSLPLEGADVAGVSGWLGEGNTPMEMFDAEEVKETVATTSQLIMRQREQQLRRQQQELRYVMHRQQSQKIIKSSGGLRMGEKSALSDYGITLLQRQQLQSKEEDVVPGDAEGDSPAVHPPPLSDEENVAPKKDSIKAEHNKLLVKLANIFERQKGKSMAEISDGFYGSVCLTTTGTNTASTTL</sequence>
<evidence type="ECO:0000313" key="2">
    <source>
        <dbReference type="Proteomes" id="UP001150581"/>
    </source>
</evidence>
<comment type="caution">
    <text evidence="1">The sequence shown here is derived from an EMBL/GenBank/DDBJ whole genome shotgun (WGS) entry which is preliminary data.</text>
</comment>
<keyword evidence="1" id="KW-0418">Kinase</keyword>